<dbReference type="Pfam" id="PF14352">
    <property type="entry name" value="DUF4402"/>
    <property type="match status" value="1"/>
</dbReference>
<evidence type="ECO:0000256" key="1">
    <source>
        <dbReference type="SAM" id="MobiDB-lite"/>
    </source>
</evidence>
<sequence length="217" mass="23101">MRTAAFRPSGKGQRIARIMLVACLWNVPATVQGQGQGQGNNPSSGAPPANGEAEVVVETALRFGRYLSRIPPDGAGEITLAPNGSVDTKQLRALGHQATAAQVTVRETFPGQGQPVEDQYDVMVSTDPLRNNRDTRTIRFVSLAVRFEEDDTGGSGGAVIERTTAGNGTLSITLEDVDLPDRDQPKNLSIGGTIRLNDADSGDYQGAVLIEALRHHQ</sequence>
<reference evidence="2 3" key="1">
    <citation type="submission" date="2024-02" db="EMBL/GenBank/DDBJ databases">
        <title>New especies of Spiribacter isolated from saline water.</title>
        <authorList>
            <person name="Leon M.J."/>
            <person name="De La Haba R."/>
            <person name="Sanchez-Porro C."/>
            <person name="Ventosa A."/>
        </authorList>
    </citation>
    <scope>NUCLEOTIDE SEQUENCE [LARGE SCALE GENOMIC DNA]</scope>
    <source>
        <strain evidence="3">ag22IC6-390</strain>
    </source>
</reference>
<organism evidence="2 3">
    <name type="scientific">Spiribacter pallidus</name>
    <dbReference type="NCBI Taxonomy" id="1987936"/>
    <lineage>
        <taxon>Bacteria</taxon>
        <taxon>Pseudomonadati</taxon>
        <taxon>Pseudomonadota</taxon>
        <taxon>Gammaproteobacteria</taxon>
        <taxon>Chromatiales</taxon>
        <taxon>Ectothiorhodospiraceae</taxon>
        <taxon>Spiribacter</taxon>
    </lineage>
</organism>
<dbReference type="EMBL" id="JBAKFM010000002">
    <property type="protein sequence ID" value="MEX0469360.1"/>
    <property type="molecule type" value="Genomic_DNA"/>
</dbReference>
<name>A0ABV3TE29_9GAMM</name>
<evidence type="ECO:0000313" key="3">
    <source>
        <dbReference type="Proteomes" id="UP001556709"/>
    </source>
</evidence>
<gene>
    <name evidence="2" type="ORF">V6X73_06440</name>
</gene>
<dbReference type="RefSeq" id="WP_367958390.1">
    <property type="nucleotide sequence ID" value="NZ_JBAKFK010000002.1"/>
</dbReference>
<comment type="caution">
    <text evidence="2">The sequence shown here is derived from an EMBL/GenBank/DDBJ whole genome shotgun (WGS) entry which is preliminary data.</text>
</comment>
<accession>A0ABV3TE29</accession>
<protein>
    <submittedName>
        <fullName evidence="2">DUF4402 domain-containing protein</fullName>
    </submittedName>
</protein>
<dbReference type="InterPro" id="IPR025514">
    <property type="entry name" value="DUF4402"/>
</dbReference>
<keyword evidence="3" id="KW-1185">Reference proteome</keyword>
<evidence type="ECO:0000313" key="2">
    <source>
        <dbReference type="EMBL" id="MEX0469360.1"/>
    </source>
</evidence>
<dbReference type="Proteomes" id="UP001556709">
    <property type="component" value="Unassembled WGS sequence"/>
</dbReference>
<feature type="region of interest" description="Disordered" evidence="1">
    <location>
        <begin position="33"/>
        <end position="52"/>
    </location>
</feature>
<proteinExistence type="predicted"/>